<organism evidence="1">
    <name type="scientific">hydrothermal vent metagenome</name>
    <dbReference type="NCBI Taxonomy" id="652676"/>
    <lineage>
        <taxon>unclassified sequences</taxon>
        <taxon>metagenomes</taxon>
        <taxon>ecological metagenomes</taxon>
    </lineage>
</organism>
<feature type="non-terminal residue" evidence="1">
    <location>
        <position position="131"/>
    </location>
</feature>
<protein>
    <submittedName>
        <fullName evidence="1">VgrG protein</fullName>
    </submittedName>
</protein>
<dbReference type="EMBL" id="UOFU01000179">
    <property type="protein sequence ID" value="VAW99696.1"/>
    <property type="molecule type" value="Genomic_DNA"/>
</dbReference>
<name>A0A3B1B3Q5_9ZZZZ</name>
<accession>A0A3B1B3Q5</accession>
<dbReference type="Pfam" id="PF05954">
    <property type="entry name" value="Phage_GPD"/>
    <property type="match status" value="1"/>
</dbReference>
<reference evidence="1" key="1">
    <citation type="submission" date="2018-06" db="EMBL/GenBank/DDBJ databases">
        <authorList>
            <person name="Zhirakovskaya E."/>
        </authorList>
    </citation>
    <scope>NUCLEOTIDE SEQUENCE</scope>
</reference>
<dbReference type="AlphaFoldDB" id="A0A3B1B3Q5"/>
<evidence type="ECO:0000313" key="1">
    <source>
        <dbReference type="EMBL" id="VAW99696.1"/>
    </source>
</evidence>
<sequence>MAKITQKNREIKLKTPLGDDVLLIRSMNGHEELGQLFEYQLELTSDTTDADFNQLMGDSITVSLEVGVGRARYFNGHISRFAQTGISGHTANYQATVVPWFWFLTQTSDCRIFQNMSVPDIIKDVFREAGY</sequence>
<gene>
    <name evidence="1" type="ORF">MNBD_GAMMA20-838</name>
</gene>
<proteinExistence type="predicted"/>
<dbReference type="Gene3D" id="2.30.110.50">
    <property type="match status" value="1"/>
</dbReference>
<dbReference type="SUPFAM" id="SSF69279">
    <property type="entry name" value="Phage tail proteins"/>
    <property type="match status" value="1"/>
</dbReference>